<reference evidence="2 3" key="1">
    <citation type="submission" date="2014-01" db="EMBL/GenBank/DDBJ databases">
        <title>Genome sequencing of Thermococcus guaymasensis.</title>
        <authorList>
            <person name="Zhang X."/>
            <person name="Alvare G."/>
            <person name="Fristensky B."/>
            <person name="Chen L."/>
            <person name="Suen T."/>
            <person name="Chen Q."/>
            <person name="Ma K."/>
        </authorList>
    </citation>
    <scope>NUCLEOTIDE SEQUENCE [LARGE SCALE GENOMIC DNA]</scope>
    <source>
        <strain evidence="2 3">DSM 11113</strain>
    </source>
</reference>
<feature type="transmembrane region" description="Helical" evidence="1">
    <location>
        <begin position="76"/>
        <end position="93"/>
    </location>
</feature>
<dbReference type="GeneID" id="27134098"/>
<dbReference type="STRING" id="1432656.X802_00270"/>
<feature type="transmembrane region" description="Helical" evidence="1">
    <location>
        <begin position="51"/>
        <end position="69"/>
    </location>
</feature>
<protein>
    <recommendedName>
        <fullName evidence="4">DUF998 domain-containing protein</fullName>
    </recommendedName>
</protein>
<dbReference type="AlphaFoldDB" id="A0A0X1KHR6"/>
<keyword evidence="1" id="KW-1133">Transmembrane helix</keyword>
<feature type="transmembrane region" description="Helical" evidence="1">
    <location>
        <begin position="160"/>
        <end position="178"/>
    </location>
</feature>
<feature type="transmembrane region" description="Helical" evidence="1">
    <location>
        <begin position="105"/>
        <end position="123"/>
    </location>
</feature>
<dbReference type="OrthoDB" id="103507at2157"/>
<feature type="transmembrane region" description="Helical" evidence="1">
    <location>
        <begin position="7"/>
        <end position="31"/>
    </location>
</feature>
<dbReference type="EMBL" id="CP007140">
    <property type="protein sequence ID" value="AJC70798.1"/>
    <property type="molecule type" value="Genomic_DNA"/>
</dbReference>
<evidence type="ECO:0008006" key="4">
    <source>
        <dbReference type="Google" id="ProtNLM"/>
    </source>
</evidence>
<dbReference type="PANTHER" id="PTHR42241:SF2">
    <property type="entry name" value="HYPOTHETICAL MEMBRANE PROTEIN, CONSERVED, DUF998 FAMILY"/>
    <property type="match status" value="1"/>
</dbReference>
<sequence>MEFERLGAYVALSLPVIFIIGLSIVVHANPWFSFTDNALSDMGSLKNPNRWLFNGFLMVFAAIAMVPSLAAFKNGLSYLMPLSMVFLFFVGVFPEELPYHSPSAILFYVLALADIAIVGLKLARKDLINYVWSVLSVIVFLTMLYMIRARVFKGLAIPELIGASFILAWFVYIGLLQLRGFKL</sequence>
<dbReference type="Pfam" id="PF06197">
    <property type="entry name" value="DUF998"/>
    <property type="match status" value="1"/>
</dbReference>
<dbReference type="RefSeq" id="WP_062369981.1">
    <property type="nucleotide sequence ID" value="NZ_CP007140.1"/>
</dbReference>
<dbReference type="PANTHER" id="PTHR42241">
    <property type="entry name" value="HYPOTHETICAL MEMBRANE PROTEIN, CONSERVED, DUF998 FAMILY"/>
    <property type="match status" value="1"/>
</dbReference>
<keyword evidence="1" id="KW-0812">Transmembrane</keyword>
<gene>
    <name evidence="2" type="ORF">X802_00270</name>
</gene>
<feature type="transmembrane region" description="Helical" evidence="1">
    <location>
        <begin position="130"/>
        <end position="148"/>
    </location>
</feature>
<evidence type="ECO:0000256" key="1">
    <source>
        <dbReference type="SAM" id="Phobius"/>
    </source>
</evidence>
<proteinExistence type="predicted"/>
<accession>A0A0X1KHR6</accession>
<keyword evidence="3" id="KW-1185">Reference proteome</keyword>
<keyword evidence="1" id="KW-0472">Membrane</keyword>
<evidence type="ECO:0000313" key="3">
    <source>
        <dbReference type="Proteomes" id="UP000062043"/>
    </source>
</evidence>
<dbReference type="PATRIC" id="fig|1432656.3.peg.52"/>
<organism evidence="2 3">
    <name type="scientific">Thermococcus guaymasensis DSM 11113</name>
    <dbReference type="NCBI Taxonomy" id="1432656"/>
    <lineage>
        <taxon>Archaea</taxon>
        <taxon>Methanobacteriati</taxon>
        <taxon>Methanobacteriota</taxon>
        <taxon>Thermococci</taxon>
        <taxon>Thermococcales</taxon>
        <taxon>Thermococcaceae</taxon>
        <taxon>Thermococcus</taxon>
    </lineage>
</organism>
<name>A0A0X1KHR6_9EURY</name>
<dbReference type="InterPro" id="IPR009339">
    <property type="entry name" value="DUF998"/>
</dbReference>
<evidence type="ECO:0000313" key="2">
    <source>
        <dbReference type="EMBL" id="AJC70798.1"/>
    </source>
</evidence>
<dbReference type="Proteomes" id="UP000062043">
    <property type="component" value="Chromosome"/>
</dbReference>
<dbReference type="KEGG" id="tgy:X802_00270"/>